<evidence type="ECO:0000313" key="1">
    <source>
        <dbReference type="EMBL" id="MDQ0462488.1"/>
    </source>
</evidence>
<dbReference type="RefSeq" id="WP_307344843.1">
    <property type="nucleotide sequence ID" value="NZ_JAUSVS010000001.1"/>
</dbReference>
<organism evidence="1 2">
    <name type="scientific">Caulobacter ginsengisoli</name>
    <dbReference type="NCBI Taxonomy" id="400775"/>
    <lineage>
        <taxon>Bacteria</taxon>
        <taxon>Pseudomonadati</taxon>
        <taxon>Pseudomonadota</taxon>
        <taxon>Alphaproteobacteria</taxon>
        <taxon>Caulobacterales</taxon>
        <taxon>Caulobacteraceae</taxon>
        <taxon>Caulobacter</taxon>
    </lineage>
</organism>
<protein>
    <submittedName>
        <fullName evidence="1">Uncharacterized protein</fullName>
    </submittedName>
</protein>
<dbReference type="Proteomes" id="UP001228905">
    <property type="component" value="Unassembled WGS sequence"/>
</dbReference>
<name>A0ABU0IKF4_9CAUL</name>
<comment type="caution">
    <text evidence="1">The sequence shown here is derived from an EMBL/GenBank/DDBJ whole genome shotgun (WGS) entry which is preliminary data.</text>
</comment>
<gene>
    <name evidence="1" type="ORF">QO010_000236</name>
</gene>
<evidence type="ECO:0000313" key="2">
    <source>
        <dbReference type="Proteomes" id="UP001228905"/>
    </source>
</evidence>
<sequence length="56" mass="6341">MTRAPRKPAAKPRAAAPALAHPGWRYQTGVIFNAEAWLRIAARYAEIGRASRRRRK</sequence>
<proteinExistence type="predicted"/>
<dbReference type="EMBL" id="JAUSVS010000001">
    <property type="protein sequence ID" value="MDQ0462488.1"/>
    <property type="molecule type" value="Genomic_DNA"/>
</dbReference>
<keyword evidence="2" id="KW-1185">Reference proteome</keyword>
<accession>A0ABU0IKF4</accession>
<reference evidence="1 2" key="1">
    <citation type="submission" date="2023-07" db="EMBL/GenBank/DDBJ databases">
        <title>Genomic Encyclopedia of Type Strains, Phase IV (KMG-IV): sequencing the most valuable type-strain genomes for metagenomic binning, comparative biology and taxonomic classification.</title>
        <authorList>
            <person name="Goeker M."/>
        </authorList>
    </citation>
    <scope>NUCLEOTIDE SEQUENCE [LARGE SCALE GENOMIC DNA]</scope>
    <source>
        <strain evidence="1 2">DSM 18695</strain>
    </source>
</reference>